<dbReference type="InterPro" id="IPR002347">
    <property type="entry name" value="SDR_fam"/>
</dbReference>
<dbReference type="PIRSF" id="PIRSF000126">
    <property type="entry name" value="11-beta-HSD1"/>
    <property type="match status" value="1"/>
</dbReference>
<accession>A0A1U9YLB0</accession>
<gene>
    <name evidence="5" type="ORF">B7C51_06340</name>
</gene>
<dbReference type="SUPFAM" id="SSF51735">
    <property type="entry name" value="NAD(P)-binding Rossmann-fold domains"/>
    <property type="match status" value="1"/>
</dbReference>
<evidence type="ECO:0000256" key="3">
    <source>
        <dbReference type="RuleBase" id="RU000363"/>
    </source>
</evidence>
<evidence type="ECO:0000259" key="4">
    <source>
        <dbReference type="SMART" id="SM00822"/>
    </source>
</evidence>
<comment type="similarity">
    <text evidence="1 3">Belongs to the short-chain dehydrogenases/reductases (SDR) family.</text>
</comment>
<evidence type="ECO:0000256" key="1">
    <source>
        <dbReference type="ARBA" id="ARBA00006484"/>
    </source>
</evidence>
<protein>
    <submittedName>
        <fullName evidence="5">Oxidoreductase</fullName>
    </submittedName>
</protein>
<reference evidence="5 6" key="1">
    <citation type="submission" date="2017-03" db="EMBL/GenBank/DDBJ databases">
        <title>Paenibacillus larvae genome sequencing.</title>
        <authorList>
            <person name="Dingman D.W."/>
        </authorList>
    </citation>
    <scope>NUCLEOTIDE SEQUENCE [LARGE SCALE GENOMIC DNA]</scope>
    <source>
        <strain evidence="5 6">SAG 10367</strain>
    </source>
</reference>
<organism evidence="5 6">
    <name type="scientific">Paenibacillus larvae subsp. pulvifaciens</name>
    <dbReference type="NCBI Taxonomy" id="1477"/>
    <lineage>
        <taxon>Bacteria</taxon>
        <taxon>Bacillati</taxon>
        <taxon>Bacillota</taxon>
        <taxon>Bacilli</taxon>
        <taxon>Bacillales</taxon>
        <taxon>Paenibacillaceae</taxon>
        <taxon>Paenibacillus</taxon>
    </lineage>
</organism>
<dbReference type="PROSITE" id="PS00061">
    <property type="entry name" value="ADH_SHORT"/>
    <property type="match status" value="1"/>
</dbReference>
<proteinExistence type="inferred from homology"/>
<dbReference type="RefSeq" id="WP_077995868.1">
    <property type="nucleotide sequence ID" value="NZ_CP019794.1"/>
</dbReference>
<dbReference type="GO" id="GO:0008206">
    <property type="term" value="P:bile acid metabolic process"/>
    <property type="evidence" value="ECO:0007669"/>
    <property type="project" value="UniProtKB-ARBA"/>
</dbReference>
<feature type="domain" description="Ketoreductase" evidence="4">
    <location>
        <begin position="6"/>
        <end position="187"/>
    </location>
</feature>
<evidence type="ECO:0000313" key="6">
    <source>
        <dbReference type="Proteomes" id="UP000192727"/>
    </source>
</evidence>
<dbReference type="PANTHER" id="PTHR44196">
    <property type="entry name" value="DEHYDROGENASE/REDUCTASE SDR FAMILY MEMBER 7B"/>
    <property type="match status" value="1"/>
</dbReference>
<dbReference type="PANTHER" id="PTHR44196:SF1">
    <property type="entry name" value="DEHYDROGENASE_REDUCTASE SDR FAMILY MEMBER 7B"/>
    <property type="match status" value="1"/>
</dbReference>
<dbReference type="GO" id="GO:0016020">
    <property type="term" value="C:membrane"/>
    <property type="evidence" value="ECO:0007669"/>
    <property type="project" value="TreeGrafter"/>
</dbReference>
<dbReference type="Pfam" id="PF00106">
    <property type="entry name" value="adh_short"/>
    <property type="match status" value="1"/>
</dbReference>
<dbReference type="GeneID" id="64220090"/>
<name>A0A1U9YLB0_9BACL</name>
<dbReference type="EMBL" id="CP020557">
    <property type="protein sequence ID" value="ARF67520.1"/>
    <property type="molecule type" value="Genomic_DNA"/>
</dbReference>
<dbReference type="PRINTS" id="PR00080">
    <property type="entry name" value="SDRFAMILY"/>
</dbReference>
<dbReference type="AlphaFoldDB" id="A0A1U9YLB0"/>
<dbReference type="Gene3D" id="3.40.50.720">
    <property type="entry name" value="NAD(P)-binding Rossmann-like Domain"/>
    <property type="match status" value="1"/>
</dbReference>
<dbReference type="PRINTS" id="PR00081">
    <property type="entry name" value="GDHRDH"/>
</dbReference>
<dbReference type="InterPro" id="IPR036291">
    <property type="entry name" value="NAD(P)-bd_dom_sf"/>
</dbReference>
<dbReference type="SMART" id="SM00822">
    <property type="entry name" value="PKS_KR"/>
    <property type="match status" value="1"/>
</dbReference>
<evidence type="ECO:0000313" key="5">
    <source>
        <dbReference type="EMBL" id="ARF67520.1"/>
    </source>
</evidence>
<dbReference type="InterPro" id="IPR057326">
    <property type="entry name" value="KR_dom"/>
</dbReference>
<keyword evidence="2" id="KW-0560">Oxidoreductase</keyword>
<evidence type="ECO:0000256" key="2">
    <source>
        <dbReference type="ARBA" id="ARBA00023002"/>
    </source>
</evidence>
<dbReference type="Proteomes" id="UP000192727">
    <property type="component" value="Chromosome"/>
</dbReference>
<dbReference type="GO" id="GO:0016491">
    <property type="term" value="F:oxidoreductase activity"/>
    <property type="evidence" value="ECO:0007669"/>
    <property type="project" value="UniProtKB-KW"/>
</dbReference>
<dbReference type="FunFam" id="3.40.50.720:FF:000084">
    <property type="entry name" value="Short-chain dehydrogenase reductase"/>
    <property type="match status" value="1"/>
</dbReference>
<dbReference type="InterPro" id="IPR020904">
    <property type="entry name" value="Sc_DH/Rdtase_CS"/>
</dbReference>
<sequence length="258" mass="27920">MQVQDKIAVITGASSGLGAEIARQLAGKGAIPLLLARNQAKLEEVTGQLATTAYPYLLDITEDAGVEAVFQCIYKKHGRIDILINNAGFGIFHSFLDIPLDQFKQMMDVNYMGIVRCTKAVLPHMLRQGSGHIVNIASMAGKIGSAKSTAYSASKHAVLGFTNSLRAELAGTGIGLTAVNPGPIDTPFFDIADPEGNYVKNISWFMLKPEKVANKTIQAIEKNKSEVNLPFLSAAGIKLFHLFPGLFERIAYKLLNKK</sequence>